<keyword evidence="4" id="KW-0677">Repeat</keyword>
<evidence type="ECO:0000256" key="4">
    <source>
        <dbReference type="ARBA" id="ARBA00022737"/>
    </source>
</evidence>
<dbReference type="PROSITE" id="PS50919">
    <property type="entry name" value="MIR"/>
    <property type="match status" value="1"/>
</dbReference>
<dbReference type="InterPro" id="IPR005821">
    <property type="entry name" value="Ion_trans_dom"/>
</dbReference>
<keyword evidence="3 11" id="KW-0812">Transmembrane</keyword>
<feature type="transmembrane region" description="Helical" evidence="11">
    <location>
        <begin position="2580"/>
        <end position="2601"/>
    </location>
</feature>
<dbReference type="Pfam" id="PF01365">
    <property type="entry name" value="RYDR_ITPR"/>
    <property type="match status" value="2"/>
</dbReference>
<dbReference type="EMBL" id="VJMH01006941">
    <property type="protein sequence ID" value="KAF0687294.1"/>
    <property type="molecule type" value="Genomic_DNA"/>
</dbReference>
<dbReference type="EMBL" id="CAADRA010006967">
    <property type="protein sequence ID" value="VFT97636.1"/>
    <property type="molecule type" value="Genomic_DNA"/>
</dbReference>
<keyword evidence="7 11" id="KW-0472">Membrane</keyword>
<dbReference type="InterPro" id="IPR016093">
    <property type="entry name" value="MIR_motif"/>
</dbReference>
<dbReference type="Pfam" id="PF08454">
    <property type="entry name" value="RIH_assoc"/>
    <property type="match status" value="1"/>
</dbReference>
<dbReference type="PANTHER" id="PTHR13715:SF99">
    <property type="entry name" value="INOSITOL 1,4,5-TRISPHOSPHATE RECEPTOR-LIKE PROTEIN A"/>
    <property type="match status" value="1"/>
</dbReference>
<accession>A0A485LH08</accession>
<feature type="transmembrane region" description="Helical" evidence="11">
    <location>
        <begin position="2365"/>
        <end position="2387"/>
    </location>
</feature>
<evidence type="ECO:0000313" key="14">
    <source>
        <dbReference type="EMBL" id="VFT97636.1"/>
    </source>
</evidence>
<dbReference type="Pfam" id="PF00520">
    <property type="entry name" value="Ion_trans"/>
    <property type="match status" value="1"/>
</dbReference>
<dbReference type="Pfam" id="PF08709">
    <property type="entry name" value="Ins145_P3_rec"/>
    <property type="match status" value="1"/>
</dbReference>
<evidence type="ECO:0000313" key="13">
    <source>
        <dbReference type="EMBL" id="KAF0687294.1"/>
    </source>
</evidence>
<dbReference type="Gene3D" id="1.25.10.30">
    <property type="entry name" value="IP3 receptor type 1 binding core, RIH domain"/>
    <property type="match status" value="1"/>
</dbReference>
<dbReference type="GO" id="GO:0016020">
    <property type="term" value="C:membrane"/>
    <property type="evidence" value="ECO:0007669"/>
    <property type="project" value="InterPro"/>
</dbReference>
<dbReference type="InterPro" id="IPR014821">
    <property type="entry name" value="Ins145_P3_rcpt"/>
</dbReference>
<evidence type="ECO:0000256" key="3">
    <source>
        <dbReference type="ARBA" id="ARBA00022692"/>
    </source>
</evidence>
<dbReference type="InterPro" id="IPR000699">
    <property type="entry name" value="RIH_dom"/>
</dbReference>
<dbReference type="SUPFAM" id="SSF82109">
    <property type="entry name" value="MIR domain"/>
    <property type="match status" value="2"/>
</dbReference>
<feature type="compositionally biased region" description="Polar residues" evidence="10">
    <location>
        <begin position="945"/>
        <end position="958"/>
    </location>
</feature>
<feature type="transmembrane region" description="Helical" evidence="11">
    <location>
        <begin position="2496"/>
        <end position="2514"/>
    </location>
</feature>
<dbReference type="InterPro" id="IPR036300">
    <property type="entry name" value="MIR_dom_sf"/>
</dbReference>
<feature type="transmembrane region" description="Helical" evidence="11">
    <location>
        <begin position="2442"/>
        <end position="2465"/>
    </location>
</feature>
<comment type="subcellular location">
    <subcellularLocation>
        <location evidence="1">Endomembrane system</location>
        <topology evidence="1">Multi-pass membrane protein</topology>
    </subcellularLocation>
</comment>
<dbReference type="Proteomes" id="UP000332933">
    <property type="component" value="Unassembled WGS sequence"/>
</dbReference>
<dbReference type="GO" id="GO:0005262">
    <property type="term" value="F:calcium channel activity"/>
    <property type="evidence" value="ECO:0007669"/>
    <property type="project" value="InterPro"/>
</dbReference>
<keyword evidence="8" id="KW-1071">Ligand-gated ion channel</keyword>
<evidence type="ECO:0000256" key="9">
    <source>
        <dbReference type="ARBA" id="ARBA00023303"/>
    </source>
</evidence>
<keyword evidence="9" id="KW-0407">Ion channel</keyword>
<feature type="transmembrane region" description="Helical" evidence="11">
    <location>
        <begin position="2293"/>
        <end position="2317"/>
    </location>
</feature>
<reference evidence="14 15" key="1">
    <citation type="submission" date="2019-03" db="EMBL/GenBank/DDBJ databases">
        <authorList>
            <person name="Gaulin E."/>
            <person name="Dumas B."/>
        </authorList>
    </citation>
    <scope>NUCLEOTIDE SEQUENCE [LARGE SCALE GENOMIC DNA]</scope>
    <source>
        <strain evidence="14">CBS 568.67</strain>
    </source>
</reference>
<name>A0A485LH08_9STRA</name>
<evidence type="ECO:0000313" key="15">
    <source>
        <dbReference type="Proteomes" id="UP000332933"/>
    </source>
</evidence>
<dbReference type="OrthoDB" id="76898at2759"/>
<protein>
    <submittedName>
        <fullName evidence="14">Aste57867_20960 protein</fullName>
    </submittedName>
</protein>
<evidence type="ECO:0000256" key="2">
    <source>
        <dbReference type="ARBA" id="ARBA00022448"/>
    </source>
</evidence>
<feature type="transmembrane region" description="Helical" evidence="11">
    <location>
        <begin position="2337"/>
        <end position="2359"/>
    </location>
</feature>
<dbReference type="PANTHER" id="PTHR13715">
    <property type="entry name" value="RYANODINE RECEPTOR AND IP3 RECEPTOR"/>
    <property type="match status" value="1"/>
</dbReference>
<gene>
    <name evidence="14" type="primary">Aste57867_20960</name>
    <name evidence="13" type="ORF">As57867_020892</name>
    <name evidence="14" type="ORF">ASTE57867_20960</name>
</gene>
<reference evidence="13" key="2">
    <citation type="submission" date="2019-06" db="EMBL/GenBank/DDBJ databases">
        <title>Genomics analysis of Aphanomyces spp. identifies a new class of oomycete effector associated with host adaptation.</title>
        <authorList>
            <person name="Gaulin E."/>
        </authorList>
    </citation>
    <scope>NUCLEOTIDE SEQUENCE</scope>
    <source>
        <strain evidence="13">CBS 578.67</strain>
    </source>
</reference>
<dbReference type="Gene3D" id="1.10.287.70">
    <property type="match status" value="1"/>
</dbReference>
<sequence>MLAKSSSSLVLGASLRTVHTRILDGGEDPTQHCLLFGLPIVLFNEHLPGYVGAEGFGDLRVNVLATMTHRSVVEELAKHNFKERVFVVMPAQQHAASTALLKYLTEQHQQLQAAGEGYASTPTALETRLRESARLEQRLNDEVIKSCHGQVVRYGQAIQLMHLNSTKYVAVKPRVLSDTERDAMRVELTADGLEDAHFQIESPYAHINPGDEVLLGDDIVFASDTWQVKLHMGKRAVYSEHLSDGSHFYELNGSGAADPDAFFVHQYARHDIPPQCLRGGDIVRFLHCRHAGYLCGLVQGGDTAVRVLKTAADDADGSTSTSASFHSVQGLWQIQHLDLKNGNDVTVDDVCCIRHLASRSFLRIDSSHTTNVVSLTRVRSTACHFKLATESVLSGRLIRQDRPLFFHHVATNSSLVVPSPMETNASNDAVTLDIKYNAVVDKPNAFRLQIVQPHEATESMFLLSLLPQLRGVPTELLRLVHYDHTADHTPNLHDLLQTTKWITHVLSELTAFCDDAAEPEVPLVARQNLLEEMNCMAIVVNVLKCAFQDWTGPLSMAVCLDEPNDSLPTWEDTLHVGIRTICQHCYKLLVHIVRVNPKNALACAAYMGTFARQVGFDMHAETLVRELLVTGKDFLTALPDATVTLFVTMLRERGREAEYVEYLTKLCETKAVGIPSKQTLLCGHLFPANDDDSGAPGVDRSILLHVRTTTSLDLEIQSPVTHKWLPLAALSKSEKLVGRYFLATVRMLAAMCWSRNYISISAVEPFFPRDVILGVIKNHTVHNKMRASFCKLLTAVYIDRLPHEAKTLPRRIFISPTVTRNRHVSTRGPPHAASPHLVSLDDDFFIALKGIVTDTLVACQGVLTPSTGKLLLGVLPLCQQMMSFGCYGDELELKKLLNVLIPLVKHDFQEIPPTPPHSASGPSIADRIRQSITTATGKAGGKQARSFSSVVPSATNTAPAPFDSRGPSKKNLSDGNNSLGANMTTLLKCKLLMCQILSWSLQLSMDCQLDAVVHWFFTHPEKAMSNKHSNASGAQWLHEWTANHGDIASACEALLKDTLFDRLVNEHNLTTSLISLVASDYPALVSASLDLIGSYFNMHRELLKHLEDVIVVPTDAVFEVYNAIRGSASILRLYEETSETWLSTRAGETWREVLASLNWFTDVLMRAADGDDLFQIQTLIRGLRVDDLVLNIALSLGDFLLSTGRTASNKVFLRRQEHLLDCCYRFFVLYGWNHLEAQTKLALHLDFFQTCILKRHMPATVLYVIIRNNLAFCRSVSPSLIEFVVQLIDDRGPVAEYLDILSSLAVCNGIPIKENQNTISLFLMAAHRKQHVLDLSLDASLDETIAFDSLLEDPKLVLQRVIRRPLFENMDDGTRDDRPPVHSDTAEPNSILDRILGLVSQFARTNTKATFDDSEKTPGIWLAQLSRVRSTTGSISPAPQPLLYRFKLFDLLASLTLGENFICEARLQGLLPMDSLLHALERPTLPLPLKCKLLKVLNEAWLNTEQYVTEVAGNQALVRFVCSQPSEILALLPRCKLSAHASAAAVLRVHGHELTYVFESLVPALGHYFHHHCANHNILHKHLRQALQDYVNALSGLAHHLDDLPFTWADLVSPVVLAHTTRLGQMAVELAGVDKSMGFQVQTSERTMTMFVAGRNEPEVHLKFFTKWLHTAAFYTASIIREKKTMLDAFINIDVPPVEAVVERLKNRLSIVPMANMRRSTVIPGLDFKFVVAKLIAHANNSEIRLGQTALHSTLEILVVMEQVSSSSPATRGLLHAFGAPKMIIELYCKSHEKDAPTHRALVLLAISLLRDGNHDAQIQFYELLTSGANTKWFERVEQKLRGAITLVDATNTSTPASAADDGTASTNGSSRFISEQNLETLHVLEMLRLLCEGHNIKFQNLFRQQPASTTGSVNIVGLVVKLFNELVRALHPSTVSLLKKAFETIVEFIQGPCEGNQVAVIDPSEHNGCNFIDMVNVLLSMNNTEAGFSGNDVYTLKYMCTLALVALVEGRTDTLIHERMASLLSIRCLKDLLVSVFGSFFKRRDGKYTEAAFDAELLSPEGRQRDNYIVRMIKIVLGQAHLPPKETDAPSFDEKTLMAAGPSKASTLTSPFFIPSSMTKDDASSCIMLNAGFNIFILFHRLLEVPGIGIVLQSSIVPSETELNDVDEPTMSLNPISAGFRAAFKAKKQIEKLLKNDRDFTYAEAYAFFSKNCASVEVHIDAVGVEEKRLQRFYFPKPPVCAFLTSDMRDSVMLDINRDSPAQKIADLFARSDGIISEMTHRYLMSFAGDKYFTWGQLFSFFFAIILNVLLISCYVDMTDWRYVGDTLPYQSPVDANYQIGCLGNVFGIPMATLVRVFGGLQVIISVAIVMLYAFTYGPLIMLEGWKRHAARHRSKSALESDPPQPTSRQSSTLTLAGVRFDDVELSNIVRSIFFLLRHPVYVYYVVYLFMAIMGFLAHNFLFAFHLFDILLRFPELTIIVHAIAWPWKSLMLSFTLLMIAEYIFAIFGFTFFRSQYQSLPSSVPGSNTTIAECGELLSCFMTTFDQTFKSNGGIGSHLAIQTVDDKSTWGPRLAFDNLFNVVIILIFVNIFFGIIIDTFGDQRNRMEERLKDTIGKCFVCNINRETFDRQSPLGFENHVKNEHYLWNYVFLVAHLRFKSKNEFDGVEQCLWRCIQKEDYSFVPLYHALSLKGKAVDQGIDDGV</sequence>
<feature type="domain" description="MIR" evidence="12">
    <location>
        <begin position="149"/>
        <end position="203"/>
    </location>
</feature>
<keyword evidence="6" id="KW-0406">Ion transport</keyword>
<organism evidence="14 15">
    <name type="scientific">Aphanomyces stellatus</name>
    <dbReference type="NCBI Taxonomy" id="120398"/>
    <lineage>
        <taxon>Eukaryota</taxon>
        <taxon>Sar</taxon>
        <taxon>Stramenopiles</taxon>
        <taxon>Oomycota</taxon>
        <taxon>Saprolegniomycetes</taxon>
        <taxon>Saprolegniales</taxon>
        <taxon>Verrucalvaceae</taxon>
        <taxon>Aphanomyces</taxon>
    </lineage>
</organism>
<dbReference type="InterPro" id="IPR035910">
    <property type="entry name" value="RyR/IP3R_RIH_dom_sf"/>
</dbReference>
<evidence type="ECO:0000256" key="1">
    <source>
        <dbReference type="ARBA" id="ARBA00004127"/>
    </source>
</evidence>
<keyword evidence="2" id="KW-0813">Transport</keyword>
<evidence type="ECO:0000256" key="5">
    <source>
        <dbReference type="ARBA" id="ARBA00022989"/>
    </source>
</evidence>
<dbReference type="GO" id="GO:0012505">
    <property type="term" value="C:endomembrane system"/>
    <property type="evidence" value="ECO:0007669"/>
    <property type="project" value="UniProtKB-SubCell"/>
</dbReference>
<evidence type="ECO:0000256" key="10">
    <source>
        <dbReference type="SAM" id="MobiDB-lite"/>
    </source>
</evidence>
<dbReference type="InterPro" id="IPR013662">
    <property type="entry name" value="RIH_assoc-dom"/>
</dbReference>
<evidence type="ECO:0000256" key="8">
    <source>
        <dbReference type="ARBA" id="ARBA00023286"/>
    </source>
</evidence>
<keyword evidence="5 11" id="KW-1133">Transmembrane helix</keyword>
<dbReference type="Gene3D" id="2.80.10.50">
    <property type="match status" value="2"/>
</dbReference>
<feature type="region of interest" description="Disordered" evidence="10">
    <location>
        <begin position="935"/>
        <end position="975"/>
    </location>
</feature>
<evidence type="ECO:0000256" key="6">
    <source>
        <dbReference type="ARBA" id="ARBA00023065"/>
    </source>
</evidence>
<evidence type="ECO:0000256" key="11">
    <source>
        <dbReference type="SAM" id="Phobius"/>
    </source>
</evidence>
<proteinExistence type="predicted"/>
<dbReference type="SUPFAM" id="SSF100909">
    <property type="entry name" value="IP3 receptor type 1 binding core, domain 2"/>
    <property type="match status" value="1"/>
</dbReference>
<keyword evidence="15" id="KW-1185">Reference proteome</keyword>
<evidence type="ECO:0000256" key="7">
    <source>
        <dbReference type="ARBA" id="ARBA00023136"/>
    </source>
</evidence>
<evidence type="ECO:0000259" key="12">
    <source>
        <dbReference type="PROSITE" id="PS50919"/>
    </source>
</evidence>
<dbReference type="InterPro" id="IPR015925">
    <property type="entry name" value="Ryanodine_IP3_receptor"/>
</dbReference>